<protein>
    <submittedName>
        <fullName evidence="1">Uncharacterized protein</fullName>
    </submittedName>
</protein>
<evidence type="ECO:0000313" key="2">
    <source>
        <dbReference type="Proteomes" id="UP001234297"/>
    </source>
</evidence>
<sequence>MDPNQCHWMKERLVGFSGKVEVSGGYREVKQDGARAPLEGIEPICAQAVRELKDLAPEADIFVKIIAKNIPLVCKADHFDMMMLDLETFPGVKMITIKPHTEKEHPSVLTNEPISLLEMGKVGKKLQVLPKNQDDKVAALHHEKVEANLTPFKPARSGDKKKKDTKRETNQNWRSSSCDHGTAAQASPATATTAAGSSGDGRRRDGSGNSVGQPAISCTTTRQRHAAVVLLLRFRRATTPATTTTT</sequence>
<gene>
    <name evidence="1" type="ORF">MRB53_035403</name>
</gene>
<dbReference type="EMBL" id="CM056820">
    <property type="protein sequence ID" value="KAJ8616031.1"/>
    <property type="molecule type" value="Genomic_DNA"/>
</dbReference>
<reference evidence="1 2" key="1">
    <citation type="journal article" date="2022" name="Hortic Res">
        <title>A haplotype resolved chromosomal level avocado genome allows analysis of novel avocado genes.</title>
        <authorList>
            <person name="Nath O."/>
            <person name="Fletcher S.J."/>
            <person name="Hayward A."/>
            <person name="Shaw L.M."/>
            <person name="Masouleh A.K."/>
            <person name="Furtado A."/>
            <person name="Henry R.J."/>
            <person name="Mitter N."/>
        </authorList>
    </citation>
    <scope>NUCLEOTIDE SEQUENCE [LARGE SCALE GENOMIC DNA]</scope>
    <source>
        <strain evidence="2">cv. Hass</strain>
    </source>
</reference>
<dbReference type="Proteomes" id="UP001234297">
    <property type="component" value="Chromosome 12"/>
</dbReference>
<evidence type="ECO:0000313" key="1">
    <source>
        <dbReference type="EMBL" id="KAJ8616031.1"/>
    </source>
</evidence>
<accession>A0ACC2K4I4</accession>
<proteinExistence type="predicted"/>
<comment type="caution">
    <text evidence="1">The sequence shown here is derived from an EMBL/GenBank/DDBJ whole genome shotgun (WGS) entry which is preliminary data.</text>
</comment>
<organism evidence="1 2">
    <name type="scientific">Persea americana</name>
    <name type="common">Avocado</name>
    <dbReference type="NCBI Taxonomy" id="3435"/>
    <lineage>
        <taxon>Eukaryota</taxon>
        <taxon>Viridiplantae</taxon>
        <taxon>Streptophyta</taxon>
        <taxon>Embryophyta</taxon>
        <taxon>Tracheophyta</taxon>
        <taxon>Spermatophyta</taxon>
        <taxon>Magnoliopsida</taxon>
        <taxon>Magnoliidae</taxon>
        <taxon>Laurales</taxon>
        <taxon>Lauraceae</taxon>
        <taxon>Persea</taxon>
    </lineage>
</organism>
<name>A0ACC2K4I4_PERAE</name>
<keyword evidence="2" id="KW-1185">Reference proteome</keyword>